<dbReference type="InterPro" id="IPR001709">
    <property type="entry name" value="Flavoprot_Pyr_Nucl_cyt_Rdtase"/>
</dbReference>
<organism evidence="12 13">
    <name type="scientific">Alcanivorax profundi</name>
    <dbReference type="NCBI Taxonomy" id="2338368"/>
    <lineage>
        <taxon>Bacteria</taxon>
        <taxon>Pseudomonadati</taxon>
        <taxon>Pseudomonadota</taxon>
        <taxon>Gammaproteobacteria</taxon>
        <taxon>Oceanospirillales</taxon>
        <taxon>Alcanivoracaceae</taxon>
        <taxon>Alcanivorax</taxon>
    </lineage>
</organism>
<dbReference type="Gene3D" id="3.10.20.30">
    <property type="match status" value="1"/>
</dbReference>
<dbReference type="GO" id="GO:0046872">
    <property type="term" value="F:metal ion binding"/>
    <property type="evidence" value="ECO:0007669"/>
    <property type="project" value="UniProtKB-KW"/>
</dbReference>
<keyword evidence="5" id="KW-0274">FAD</keyword>
<gene>
    <name evidence="12" type="ORF">D4A39_01075</name>
</gene>
<dbReference type="OrthoDB" id="9796486at2"/>
<evidence type="ECO:0000256" key="2">
    <source>
        <dbReference type="ARBA" id="ARBA00022630"/>
    </source>
</evidence>
<keyword evidence="3" id="KW-0001">2Fe-2S</keyword>
<dbReference type="InterPro" id="IPR036010">
    <property type="entry name" value="2Fe-2S_ferredoxin-like_sf"/>
</dbReference>
<dbReference type="InterPro" id="IPR050415">
    <property type="entry name" value="MRET"/>
</dbReference>
<evidence type="ECO:0000256" key="6">
    <source>
        <dbReference type="ARBA" id="ARBA00023002"/>
    </source>
</evidence>
<evidence type="ECO:0000256" key="9">
    <source>
        <dbReference type="ARBA" id="ARBA00034078"/>
    </source>
</evidence>
<evidence type="ECO:0000313" key="12">
    <source>
        <dbReference type="EMBL" id="RJG19489.1"/>
    </source>
</evidence>
<dbReference type="PRINTS" id="PR00410">
    <property type="entry name" value="PHEHYDRXLASE"/>
</dbReference>
<dbReference type="Pfam" id="PF00111">
    <property type="entry name" value="Fer2"/>
    <property type="match status" value="1"/>
</dbReference>
<dbReference type="InterPro" id="IPR039261">
    <property type="entry name" value="FNR_nucleotide-bd"/>
</dbReference>
<keyword evidence="4" id="KW-0479">Metal-binding</keyword>
<name>A0A418Y1S7_9GAMM</name>
<dbReference type="PROSITE" id="PS51384">
    <property type="entry name" value="FAD_FR"/>
    <property type="match status" value="1"/>
</dbReference>
<dbReference type="InterPro" id="IPR017938">
    <property type="entry name" value="Riboflavin_synthase-like_b-brl"/>
</dbReference>
<dbReference type="SUPFAM" id="SSF54292">
    <property type="entry name" value="2Fe-2S ferredoxin-like"/>
    <property type="match status" value="1"/>
</dbReference>
<protein>
    <submittedName>
        <fullName evidence="12">Ferredoxin reductase</fullName>
    </submittedName>
</protein>
<evidence type="ECO:0000256" key="5">
    <source>
        <dbReference type="ARBA" id="ARBA00022827"/>
    </source>
</evidence>
<keyword evidence="6" id="KW-0560">Oxidoreductase</keyword>
<evidence type="ECO:0000256" key="7">
    <source>
        <dbReference type="ARBA" id="ARBA00023004"/>
    </source>
</evidence>
<evidence type="ECO:0000313" key="13">
    <source>
        <dbReference type="Proteomes" id="UP000283734"/>
    </source>
</evidence>
<dbReference type="Gene3D" id="3.40.50.80">
    <property type="entry name" value="Nucleotide-binding domain of ferredoxin-NADP reductase (FNR) module"/>
    <property type="match status" value="1"/>
</dbReference>
<dbReference type="SUPFAM" id="SSF52343">
    <property type="entry name" value="Ferredoxin reductase-like, C-terminal NADP-linked domain"/>
    <property type="match status" value="1"/>
</dbReference>
<feature type="domain" description="FAD-binding FR-type" evidence="11">
    <location>
        <begin position="46"/>
        <end position="149"/>
    </location>
</feature>
<dbReference type="EMBL" id="QYYA01000001">
    <property type="protein sequence ID" value="RJG19489.1"/>
    <property type="molecule type" value="Genomic_DNA"/>
</dbReference>
<dbReference type="InterPro" id="IPR001433">
    <property type="entry name" value="OxRdtase_FAD/NAD-bd"/>
</dbReference>
<dbReference type="Proteomes" id="UP000283734">
    <property type="component" value="Unassembled WGS sequence"/>
</dbReference>
<evidence type="ECO:0000256" key="10">
    <source>
        <dbReference type="ARBA" id="ARBA00061434"/>
    </source>
</evidence>
<dbReference type="Gene3D" id="2.40.30.10">
    <property type="entry name" value="Translation factors"/>
    <property type="match status" value="1"/>
</dbReference>
<dbReference type="AlphaFoldDB" id="A0A418Y1S7"/>
<evidence type="ECO:0000256" key="1">
    <source>
        <dbReference type="ARBA" id="ARBA00001974"/>
    </source>
</evidence>
<dbReference type="CDD" id="cd06216">
    <property type="entry name" value="FNR_iron_sulfur_binding_2"/>
    <property type="match status" value="1"/>
</dbReference>
<evidence type="ECO:0000259" key="11">
    <source>
        <dbReference type="PROSITE" id="PS51384"/>
    </source>
</evidence>
<sequence>MNATTQTPRRFQQGLQRLLQSRVAGVLSYPHGVDRYLEVLNPLWSTTEVRARVEKIEHLTADSVTVTLQPNTNWQGFIPGQFVQLTVSIDGKRHTRCYSPANSLHRTDGRIELTAKAHANGFVSRYLREQLQEGEVVTLSPAGGEFALPEQRPERVLLISGGSGITPVMSMLRTLCDEGYDGEITFLHYANRAEDMIYADELADIATRHNNVTLLRAFGEGESGGELSGLFCSEHLCSSVPDFAQATTFLCGPPPMMAAVEKVWEEEGLSDRLHKEQFTLATPQLDTSDEAGGEVRFARSETLVANNGSNLLEQAEAAGLTPESGCRMGICYSCTCKKTAGKVRDLRTGEISSGDEEDIQLCVSVPVGTVTLDI</sequence>
<evidence type="ECO:0000256" key="3">
    <source>
        <dbReference type="ARBA" id="ARBA00022714"/>
    </source>
</evidence>
<dbReference type="CDD" id="cd00207">
    <property type="entry name" value="fer2"/>
    <property type="match status" value="1"/>
</dbReference>
<dbReference type="PANTHER" id="PTHR47354:SF6">
    <property type="entry name" value="NADH OXIDOREDUCTASE HCR"/>
    <property type="match status" value="1"/>
</dbReference>
<dbReference type="RefSeq" id="WP_022985626.1">
    <property type="nucleotide sequence ID" value="NZ_CAXGPP010000009.1"/>
</dbReference>
<proteinExistence type="inferred from homology"/>
<evidence type="ECO:0000256" key="4">
    <source>
        <dbReference type="ARBA" id="ARBA00022723"/>
    </source>
</evidence>
<dbReference type="InterPro" id="IPR012675">
    <property type="entry name" value="Beta-grasp_dom_sf"/>
</dbReference>
<accession>A0A418Y1S7</accession>
<dbReference type="Pfam" id="PF00970">
    <property type="entry name" value="FAD_binding_6"/>
    <property type="match status" value="1"/>
</dbReference>
<dbReference type="GO" id="GO:0051537">
    <property type="term" value="F:2 iron, 2 sulfur cluster binding"/>
    <property type="evidence" value="ECO:0007669"/>
    <property type="project" value="UniProtKB-KW"/>
</dbReference>
<dbReference type="Pfam" id="PF00175">
    <property type="entry name" value="NAD_binding_1"/>
    <property type="match status" value="1"/>
</dbReference>
<dbReference type="SUPFAM" id="SSF63380">
    <property type="entry name" value="Riboflavin synthase domain-like"/>
    <property type="match status" value="1"/>
</dbReference>
<comment type="cofactor">
    <cofactor evidence="9">
        <name>[2Fe-2S] cluster</name>
        <dbReference type="ChEBI" id="CHEBI:190135"/>
    </cofactor>
</comment>
<comment type="similarity">
    <text evidence="10">In the N-terminal section; belongs to the FAD-binding oxidoreductase type 6 family.</text>
</comment>
<dbReference type="PANTHER" id="PTHR47354">
    <property type="entry name" value="NADH OXIDOREDUCTASE HCR"/>
    <property type="match status" value="1"/>
</dbReference>
<keyword evidence="7" id="KW-0408">Iron</keyword>
<dbReference type="PRINTS" id="PR00371">
    <property type="entry name" value="FPNCR"/>
</dbReference>
<keyword evidence="8" id="KW-0411">Iron-sulfur</keyword>
<evidence type="ECO:0000256" key="8">
    <source>
        <dbReference type="ARBA" id="ARBA00023014"/>
    </source>
</evidence>
<dbReference type="InterPro" id="IPR001041">
    <property type="entry name" value="2Fe-2S_ferredoxin-type"/>
</dbReference>
<dbReference type="GO" id="GO:0016491">
    <property type="term" value="F:oxidoreductase activity"/>
    <property type="evidence" value="ECO:0007669"/>
    <property type="project" value="UniProtKB-KW"/>
</dbReference>
<reference evidence="12 13" key="1">
    <citation type="submission" date="2018-09" db="EMBL/GenBank/DDBJ databases">
        <title>Alcanivorax profundi sp. nov., isolated from 1000 m-depth seawater of the Mariana Trench.</title>
        <authorList>
            <person name="Liu J."/>
        </authorList>
    </citation>
    <scope>NUCLEOTIDE SEQUENCE [LARGE SCALE GENOMIC DNA]</scope>
    <source>
        <strain evidence="12 13">MTEO17</strain>
    </source>
</reference>
<keyword evidence="2" id="KW-0285">Flavoprotein</keyword>
<comment type="caution">
    <text evidence="12">The sequence shown here is derived from an EMBL/GenBank/DDBJ whole genome shotgun (WGS) entry which is preliminary data.</text>
</comment>
<comment type="cofactor">
    <cofactor evidence="1">
        <name>FAD</name>
        <dbReference type="ChEBI" id="CHEBI:57692"/>
    </cofactor>
</comment>
<keyword evidence="13" id="KW-1185">Reference proteome</keyword>
<dbReference type="InterPro" id="IPR008333">
    <property type="entry name" value="Cbr1-like_FAD-bd_dom"/>
</dbReference>
<dbReference type="InterPro" id="IPR017927">
    <property type="entry name" value="FAD-bd_FR_type"/>
</dbReference>